<dbReference type="EMBL" id="QZEI01000118">
    <property type="protein sequence ID" value="RLV57925.1"/>
    <property type="molecule type" value="Genomic_DNA"/>
</dbReference>
<gene>
    <name evidence="1" type="ORF">D5018_19930</name>
</gene>
<dbReference type="Proteomes" id="UP000281474">
    <property type="component" value="Unassembled WGS sequence"/>
</dbReference>
<accession>A0A3L8PRC9</accession>
<organism evidence="1 2">
    <name type="scientific">Parashewanella curva</name>
    <dbReference type="NCBI Taxonomy" id="2338552"/>
    <lineage>
        <taxon>Bacteria</taxon>
        <taxon>Pseudomonadati</taxon>
        <taxon>Pseudomonadota</taxon>
        <taxon>Gammaproteobacteria</taxon>
        <taxon>Alteromonadales</taxon>
        <taxon>Shewanellaceae</taxon>
        <taxon>Parashewanella</taxon>
    </lineage>
</organism>
<evidence type="ECO:0000313" key="1">
    <source>
        <dbReference type="EMBL" id="RLV57925.1"/>
    </source>
</evidence>
<name>A0A3L8PRC9_9GAMM</name>
<proteinExistence type="predicted"/>
<evidence type="ECO:0000313" key="2">
    <source>
        <dbReference type="Proteomes" id="UP000281474"/>
    </source>
</evidence>
<keyword evidence="2" id="KW-1185">Reference proteome</keyword>
<sequence>MHQGEDLEIVQVVSVAPLELEEHTVGMMVELYGIRIFGTFIKNQSLGLNKKSSSLKLRFIEFPKRLSCVIEIK</sequence>
<comment type="caution">
    <text evidence="1">The sequence shown here is derived from an EMBL/GenBank/DDBJ whole genome shotgun (WGS) entry which is preliminary data.</text>
</comment>
<dbReference type="AlphaFoldDB" id="A0A3L8PRC9"/>
<reference evidence="1 2" key="1">
    <citation type="submission" date="2018-09" db="EMBL/GenBank/DDBJ databases">
        <title>Phylogeny of the Shewanellaceae, and recommendation for two new genera, Pseudoshewanella and Parashewanella.</title>
        <authorList>
            <person name="Wang G."/>
        </authorList>
    </citation>
    <scope>NUCLEOTIDE SEQUENCE [LARGE SCALE GENOMIC DNA]</scope>
    <source>
        <strain evidence="1 2">C51</strain>
    </source>
</reference>
<protein>
    <submittedName>
        <fullName evidence="1">Uncharacterized protein</fullName>
    </submittedName>
</protein>